<reference evidence="1 2" key="1">
    <citation type="submission" date="2020-05" db="EMBL/GenBank/DDBJ databases">
        <title>Identification and distribution of gene clusters putatively required for synthesis of sphingolipid metabolism inhibitors in phylogenetically diverse species of the filamentous fungus Fusarium.</title>
        <authorList>
            <person name="Kim H.-S."/>
            <person name="Busman M."/>
            <person name="Brown D.W."/>
            <person name="Divon H."/>
            <person name="Uhlig S."/>
            <person name="Proctor R.H."/>
        </authorList>
    </citation>
    <scope>NUCLEOTIDE SEQUENCE [LARGE SCALE GENOMIC DNA]</scope>
    <source>
        <strain evidence="1 2">NRRL 20693</strain>
    </source>
</reference>
<dbReference type="EMBL" id="JAAGWQ010000095">
    <property type="protein sequence ID" value="KAF5668072.1"/>
    <property type="molecule type" value="Genomic_DNA"/>
</dbReference>
<evidence type="ECO:0000313" key="1">
    <source>
        <dbReference type="EMBL" id="KAF5668072.1"/>
    </source>
</evidence>
<dbReference type="AlphaFoldDB" id="A0A8H5WM77"/>
<sequence length="455" mass="52031">MSDIQLFDHSTVDHLNIGARRRHMQTVFSSLGVPLTDGMRRDATEDLCWRLSQSPLRNVSRAYFEYDVDVSLWNSVLRHYNKLKVPGTWPWTGKPSAVDLREGHSVTYREWRVSQGLAIEEVDHNWCSLHRASGDQLPISMPPRLKAAEYTFAAEKARIEAFKSGLSMAGVTTNGDSGGQTGELEVTPLLSPNFTLLVRGEFRAQTELPPPCPAVSSLRERKLIWRGLGLDTAEASFQGYFELTIPSWMDFNDLFYGHDGGLFLDIKRENLIDKDLVIGWNVLNNQVSLIVGPNPTVEHDPKDHRLWFRVRTLWWRVTQWLREVHDGRPLRLRDYLLIMDRLEHEQGPGVSLSDPSQLNVGRELVPSESAVAASRAKAKRNAFDLWMPEIYAILTEPRHLLMGLFDEWVDRLGVEFAPQRLDAVRDSWGLYQPVVAWKWCLEKRQRLGIPSDATI</sequence>
<name>A0A8H5WM77_FUSHE</name>
<proteinExistence type="predicted"/>
<dbReference type="OrthoDB" id="5093989at2759"/>
<comment type="caution">
    <text evidence="1">The sequence shown here is derived from an EMBL/GenBank/DDBJ whole genome shotgun (WGS) entry which is preliminary data.</text>
</comment>
<accession>A0A8H5WM77</accession>
<protein>
    <submittedName>
        <fullName evidence="1">Uncharacterized protein</fullName>
    </submittedName>
</protein>
<evidence type="ECO:0000313" key="2">
    <source>
        <dbReference type="Proteomes" id="UP000567885"/>
    </source>
</evidence>
<keyword evidence="2" id="KW-1185">Reference proteome</keyword>
<dbReference type="Proteomes" id="UP000567885">
    <property type="component" value="Unassembled WGS sequence"/>
</dbReference>
<organism evidence="1 2">
    <name type="scientific">Fusarium heterosporum</name>
    <dbReference type="NCBI Taxonomy" id="42747"/>
    <lineage>
        <taxon>Eukaryota</taxon>
        <taxon>Fungi</taxon>
        <taxon>Dikarya</taxon>
        <taxon>Ascomycota</taxon>
        <taxon>Pezizomycotina</taxon>
        <taxon>Sordariomycetes</taxon>
        <taxon>Hypocreomycetidae</taxon>
        <taxon>Hypocreales</taxon>
        <taxon>Nectriaceae</taxon>
        <taxon>Fusarium</taxon>
        <taxon>Fusarium heterosporum species complex</taxon>
    </lineage>
</organism>
<gene>
    <name evidence="1" type="ORF">FHETE_5338</name>
</gene>